<accession>A0A5B7EY48</accession>
<keyword evidence="2" id="KW-1185">Reference proteome</keyword>
<comment type="caution">
    <text evidence="1">The sequence shown here is derived from an EMBL/GenBank/DDBJ whole genome shotgun (WGS) entry which is preliminary data.</text>
</comment>
<evidence type="ECO:0000313" key="1">
    <source>
        <dbReference type="EMBL" id="MPC38136.1"/>
    </source>
</evidence>
<protein>
    <submittedName>
        <fullName evidence="1">Uncharacterized protein</fullName>
    </submittedName>
</protein>
<dbReference type="Proteomes" id="UP000324222">
    <property type="component" value="Unassembled WGS sequence"/>
</dbReference>
<sequence length="81" mass="9262">MRYHERDEVYHQLRRLDPIPVQSRCPLCIARRNARREASPKLPLLLGLLLLASSPRTLTEYPYNIFTGAEVGEQSSPGVML</sequence>
<organism evidence="1 2">
    <name type="scientific">Portunus trituberculatus</name>
    <name type="common">Swimming crab</name>
    <name type="synonym">Neptunus trituberculatus</name>
    <dbReference type="NCBI Taxonomy" id="210409"/>
    <lineage>
        <taxon>Eukaryota</taxon>
        <taxon>Metazoa</taxon>
        <taxon>Ecdysozoa</taxon>
        <taxon>Arthropoda</taxon>
        <taxon>Crustacea</taxon>
        <taxon>Multicrustacea</taxon>
        <taxon>Malacostraca</taxon>
        <taxon>Eumalacostraca</taxon>
        <taxon>Eucarida</taxon>
        <taxon>Decapoda</taxon>
        <taxon>Pleocyemata</taxon>
        <taxon>Brachyura</taxon>
        <taxon>Eubrachyura</taxon>
        <taxon>Portunoidea</taxon>
        <taxon>Portunidae</taxon>
        <taxon>Portuninae</taxon>
        <taxon>Portunus</taxon>
    </lineage>
</organism>
<reference evidence="1 2" key="1">
    <citation type="submission" date="2019-05" db="EMBL/GenBank/DDBJ databases">
        <title>Another draft genome of Portunus trituberculatus and its Hox gene families provides insights of decapod evolution.</title>
        <authorList>
            <person name="Jeong J.-H."/>
            <person name="Song I."/>
            <person name="Kim S."/>
            <person name="Choi T."/>
            <person name="Kim D."/>
            <person name="Ryu S."/>
            <person name="Kim W."/>
        </authorList>
    </citation>
    <scope>NUCLEOTIDE SEQUENCE [LARGE SCALE GENOMIC DNA]</scope>
    <source>
        <tissue evidence="1">Muscle</tissue>
    </source>
</reference>
<evidence type="ECO:0000313" key="2">
    <source>
        <dbReference type="Proteomes" id="UP000324222"/>
    </source>
</evidence>
<proteinExistence type="predicted"/>
<dbReference type="EMBL" id="VSRR010003988">
    <property type="protein sequence ID" value="MPC38136.1"/>
    <property type="molecule type" value="Genomic_DNA"/>
</dbReference>
<dbReference type="AlphaFoldDB" id="A0A5B7EY48"/>
<gene>
    <name evidence="1" type="ORF">E2C01_031639</name>
</gene>
<name>A0A5B7EY48_PORTR</name>